<feature type="transmembrane region" description="Helical" evidence="12">
    <location>
        <begin position="145"/>
        <end position="167"/>
    </location>
</feature>
<gene>
    <name evidence="14" type="primary">LOC114912236</name>
</gene>
<keyword evidence="3 11" id="KW-0812">Transmembrane</keyword>
<reference evidence="14 15" key="1">
    <citation type="submission" date="2019-04" db="EMBL/GenBank/DDBJ databases">
        <authorList>
            <consortium name="Wellcome Sanger Institute Data Sharing"/>
        </authorList>
    </citation>
    <scope>NUCLEOTIDE SEQUENCE [LARGE SCALE GENOMIC DNA]</scope>
</reference>
<dbReference type="AlphaFoldDB" id="A0A8C9TGX6"/>
<evidence type="ECO:0000256" key="9">
    <source>
        <dbReference type="ARBA" id="ARBA00023180"/>
    </source>
</evidence>
<keyword evidence="8 11" id="KW-0675">Receptor</keyword>
<dbReference type="OrthoDB" id="5959645at2759"/>
<keyword evidence="6 12" id="KW-0472">Membrane</keyword>
<evidence type="ECO:0000256" key="11">
    <source>
        <dbReference type="RuleBase" id="RU000688"/>
    </source>
</evidence>
<dbReference type="PANTHER" id="PTHR24249:SF417">
    <property type="entry name" value="TRACE AMINE-ASSOCIATED RECEPTOR 11"/>
    <property type="match status" value="1"/>
</dbReference>
<comment type="similarity">
    <text evidence="11">Belongs to the G-protein coupled receptor 1 family.</text>
</comment>
<dbReference type="CDD" id="cd15314">
    <property type="entry name" value="7tmA_TAAR1"/>
    <property type="match status" value="1"/>
</dbReference>
<reference evidence="14" key="3">
    <citation type="submission" date="2025-09" db="UniProtKB">
        <authorList>
            <consortium name="Ensembl"/>
        </authorList>
    </citation>
    <scope>IDENTIFICATION</scope>
</reference>
<dbReference type="SMART" id="SM01381">
    <property type="entry name" value="7TM_GPCR_Srsx"/>
    <property type="match status" value="1"/>
</dbReference>
<evidence type="ECO:0000256" key="1">
    <source>
        <dbReference type="ARBA" id="ARBA00004651"/>
    </source>
</evidence>
<reference evidence="14" key="2">
    <citation type="submission" date="2025-08" db="UniProtKB">
        <authorList>
            <consortium name="Ensembl"/>
        </authorList>
    </citation>
    <scope>IDENTIFICATION</scope>
</reference>
<keyword evidence="2" id="KW-1003">Cell membrane</keyword>
<dbReference type="PRINTS" id="PR00237">
    <property type="entry name" value="GPCRRHODOPSN"/>
</dbReference>
<dbReference type="SUPFAM" id="SSF81321">
    <property type="entry name" value="Family A G protein-coupled receptor-like"/>
    <property type="match status" value="1"/>
</dbReference>
<dbReference type="PROSITE" id="PS50262">
    <property type="entry name" value="G_PROTEIN_RECEP_F1_2"/>
    <property type="match status" value="1"/>
</dbReference>
<feature type="domain" description="G-protein coupled receptors family 1 profile" evidence="13">
    <location>
        <begin position="50"/>
        <end position="312"/>
    </location>
</feature>
<dbReference type="GO" id="GO:0005886">
    <property type="term" value="C:plasma membrane"/>
    <property type="evidence" value="ECO:0007669"/>
    <property type="project" value="UniProtKB-SubCell"/>
</dbReference>
<evidence type="ECO:0000256" key="4">
    <source>
        <dbReference type="ARBA" id="ARBA00022989"/>
    </source>
</evidence>
<dbReference type="InterPro" id="IPR050569">
    <property type="entry name" value="TAAR"/>
</dbReference>
<evidence type="ECO:0000256" key="10">
    <source>
        <dbReference type="ARBA" id="ARBA00023224"/>
    </source>
</evidence>
<evidence type="ECO:0000256" key="12">
    <source>
        <dbReference type="SAM" id="Phobius"/>
    </source>
</evidence>
<keyword evidence="4 12" id="KW-1133">Transmembrane helix</keyword>
<dbReference type="InterPro" id="IPR000276">
    <property type="entry name" value="GPCR_Rhodpsn"/>
</dbReference>
<keyword evidence="5 11" id="KW-0297">G-protein coupled receptor</keyword>
<proteinExistence type="inferred from homology"/>
<dbReference type="InterPro" id="IPR017452">
    <property type="entry name" value="GPCR_Rhodpsn_7TM"/>
</dbReference>
<evidence type="ECO:0000256" key="5">
    <source>
        <dbReference type="ARBA" id="ARBA00023040"/>
    </source>
</evidence>
<name>A0A8C9TGX6_SCLFO</name>
<dbReference type="Pfam" id="PF00001">
    <property type="entry name" value="7tm_1"/>
    <property type="match status" value="1"/>
</dbReference>
<keyword evidence="10 11" id="KW-0807">Transducer</keyword>
<evidence type="ECO:0000256" key="8">
    <source>
        <dbReference type="ARBA" id="ARBA00023170"/>
    </source>
</evidence>
<sequence>MNISQTWTKENIHFCYEYSNRSCPKFVYSSTVWAPLYVLLGCIIILTVFGNLIVIITIAHFKQLHTPTNYIVLSLAIADFLLGSVIMPPSMVRSLESCWYLGDLFCKIHSRTDIMLSTASILNLSLISIDRYYAVCQPLHYQTKITNGVVLTMVVISWTLSALHGYMMVFMNLNTMGTEDIYNEHFNCEGACFLLRSRMSILTSSILVFFIPGFLIIVLYLKILIIARKQACSIQSRVCKNVTFEKNKTNLNKTEPKATRTLGIVVGVYLICWSPFFLCNLIDLFLVFPSPLIPEFFVWLAYLNSGINPIIYAFSFSWFRKYFKTNTEKMLN</sequence>
<evidence type="ECO:0000259" key="13">
    <source>
        <dbReference type="PROSITE" id="PS50262"/>
    </source>
</evidence>
<feature type="transmembrane region" description="Helical" evidence="12">
    <location>
        <begin position="36"/>
        <end position="58"/>
    </location>
</feature>
<accession>A0A8C9TGX6</accession>
<evidence type="ECO:0000313" key="15">
    <source>
        <dbReference type="Proteomes" id="UP000694397"/>
    </source>
</evidence>
<comment type="subcellular location">
    <subcellularLocation>
        <location evidence="1">Cell membrane</location>
        <topology evidence="1">Multi-pass membrane protein</topology>
    </subcellularLocation>
</comment>
<evidence type="ECO:0000256" key="2">
    <source>
        <dbReference type="ARBA" id="ARBA00022475"/>
    </source>
</evidence>
<dbReference type="PRINTS" id="PR01830">
    <property type="entry name" value="TRACEAMINER"/>
</dbReference>
<dbReference type="InterPro" id="IPR009132">
    <property type="entry name" value="TAAR_fam"/>
</dbReference>
<feature type="transmembrane region" description="Helical" evidence="12">
    <location>
        <begin position="262"/>
        <end position="287"/>
    </location>
</feature>
<organism evidence="14 15">
    <name type="scientific">Scleropages formosus</name>
    <name type="common">Asian bonytongue</name>
    <name type="synonym">Osteoglossum formosum</name>
    <dbReference type="NCBI Taxonomy" id="113540"/>
    <lineage>
        <taxon>Eukaryota</taxon>
        <taxon>Metazoa</taxon>
        <taxon>Chordata</taxon>
        <taxon>Craniata</taxon>
        <taxon>Vertebrata</taxon>
        <taxon>Euteleostomi</taxon>
        <taxon>Actinopterygii</taxon>
        <taxon>Neopterygii</taxon>
        <taxon>Teleostei</taxon>
        <taxon>Osteoglossocephala</taxon>
        <taxon>Osteoglossomorpha</taxon>
        <taxon>Osteoglossiformes</taxon>
        <taxon>Osteoglossidae</taxon>
        <taxon>Scleropages</taxon>
    </lineage>
</organism>
<evidence type="ECO:0000256" key="6">
    <source>
        <dbReference type="ARBA" id="ARBA00023136"/>
    </source>
</evidence>
<dbReference type="Ensembl" id="ENSSFOT00015081795.1">
    <property type="protein sequence ID" value="ENSSFOP00015053539.1"/>
    <property type="gene ID" value="ENSSFOG00015030336.1"/>
</dbReference>
<dbReference type="Proteomes" id="UP000694397">
    <property type="component" value="Chromosome 1"/>
</dbReference>
<evidence type="ECO:0000256" key="7">
    <source>
        <dbReference type="ARBA" id="ARBA00023157"/>
    </source>
</evidence>
<dbReference type="PANTHER" id="PTHR24249">
    <property type="entry name" value="HISTAMINE RECEPTOR-RELATED G-PROTEIN COUPLED RECEPTOR"/>
    <property type="match status" value="1"/>
</dbReference>
<evidence type="ECO:0000256" key="3">
    <source>
        <dbReference type="ARBA" id="ARBA00022692"/>
    </source>
</evidence>
<feature type="transmembrane region" description="Helical" evidence="12">
    <location>
        <begin position="70"/>
        <end position="87"/>
    </location>
</feature>
<dbReference type="FunFam" id="1.20.1070.10:FF:000030">
    <property type="entry name" value="trace amine-associated receptor 1"/>
    <property type="match status" value="1"/>
</dbReference>
<evidence type="ECO:0000313" key="14">
    <source>
        <dbReference type="Ensembl" id="ENSSFOP00015053539.1"/>
    </source>
</evidence>
<dbReference type="GO" id="GO:0001594">
    <property type="term" value="F:trace-amine receptor activity"/>
    <property type="evidence" value="ECO:0007669"/>
    <property type="project" value="InterPro"/>
</dbReference>
<protein>
    <submittedName>
        <fullName evidence="14">Trace amine-associated receptor 1-like</fullName>
    </submittedName>
</protein>
<keyword evidence="15" id="KW-1185">Reference proteome</keyword>
<dbReference type="Gene3D" id="1.20.1070.10">
    <property type="entry name" value="Rhodopsin 7-helix transmembrane proteins"/>
    <property type="match status" value="1"/>
</dbReference>
<feature type="transmembrane region" description="Helical" evidence="12">
    <location>
        <begin position="114"/>
        <end position="133"/>
    </location>
</feature>
<dbReference type="GeneTree" id="ENSGT00950000182934"/>
<keyword evidence="9" id="KW-0325">Glycoprotein</keyword>
<feature type="transmembrane region" description="Helical" evidence="12">
    <location>
        <begin position="299"/>
        <end position="319"/>
    </location>
</feature>
<keyword evidence="7" id="KW-1015">Disulfide bond</keyword>
<feature type="transmembrane region" description="Helical" evidence="12">
    <location>
        <begin position="206"/>
        <end position="227"/>
    </location>
</feature>
<dbReference type="PROSITE" id="PS00237">
    <property type="entry name" value="G_PROTEIN_RECEP_F1_1"/>
    <property type="match status" value="1"/>
</dbReference>